<comment type="similarity">
    <text evidence="2">Belongs to the ATP-dependent AMP-binding enzyme family.</text>
</comment>
<evidence type="ECO:0000256" key="2">
    <source>
        <dbReference type="ARBA" id="ARBA00006432"/>
    </source>
</evidence>
<dbReference type="Pfam" id="PF00668">
    <property type="entry name" value="Condensation"/>
    <property type="match status" value="2"/>
</dbReference>
<dbReference type="GO" id="GO:0017000">
    <property type="term" value="P:antibiotic biosynthetic process"/>
    <property type="evidence" value="ECO:0007669"/>
    <property type="project" value="UniProtKB-KW"/>
</dbReference>
<dbReference type="SUPFAM" id="SSF52777">
    <property type="entry name" value="CoA-dependent acyltransferases"/>
    <property type="match status" value="4"/>
</dbReference>
<dbReference type="SUPFAM" id="SSF56801">
    <property type="entry name" value="Acetyl-CoA synthetase-like"/>
    <property type="match status" value="2"/>
</dbReference>
<dbReference type="PANTHER" id="PTHR45527:SF1">
    <property type="entry name" value="FATTY ACID SYNTHASE"/>
    <property type="match status" value="1"/>
</dbReference>
<dbReference type="InterPro" id="IPR042099">
    <property type="entry name" value="ANL_N_sf"/>
</dbReference>
<dbReference type="InterPro" id="IPR009081">
    <property type="entry name" value="PP-bd_ACP"/>
</dbReference>
<keyword evidence="4" id="KW-0597">Phosphoprotein</keyword>
<dbReference type="GO" id="GO:0031177">
    <property type="term" value="F:phosphopantetheine binding"/>
    <property type="evidence" value="ECO:0007669"/>
    <property type="project" value="InterPro"/>
</dbReference>
<evidence type="ECO:0000256" key="1">
    <source>
        <dbReference type="ARBA" id="ARBA00001957"/>
    </source>
</evidence>
<dbReference type="InterPro" id="IPR001242">
    <property type="entry name" value="Condensation_dom"/>
</dbReference>
<comment type="cofactor">
    <cofactor evidence="1">
        <name>pantetheine 4'-phosphate</name>
        <dbReference type="ChEBI" id="CHEBI:47942"/>
    </cofactor>
</comment>
<keyword evidence="3" id="KW-0596">Phosphopantetheine</keyword>
<dbReference type="GO" id="GO:0008610">
    <property type="term" value="P:lipid biosynthetic process"/>
    <property type="evidence" value="ECO:0007669"/>
    <property type="project" value="UniProtKB-ARBA"/>
</dbReference>
<dbReference type="EMBL" id="BNBT01000108">
    <property type="protein sequence ID" value="GHE79539.1"/>
    <property type="molecule type" value="Genomic_DNA"/>
</dbReference>
<evidence type="ECO:0000256" key="3">
    <source>
        <dbReference type="ARBA" id="ARBA00022450"/>
    </source>
</evidence>
<proteinExistence type="inferred from homology"/>
<feature type="region of interest" description="Disordered" evidence="7">
    <location>
        <begin position="1743"/>
        <end position="1790"/>
    </location>
</feature>
<dbReference type="PROSITE" id="PS50075">
    <property type="entry name" value="CARRIER"/>
    <property type="match status" value="2"/>
</dbReference>
<dbReference type="Proteomes" id="UP000608024">
    <property type="component" value="Unassembled WGS sequence"/>
</dbReference>
<dbReference type="InterPro" id="IPR010060">
    <property type="entry name" value="NRPS_synth"/>
</dbReference>
<name>A0A919A000_9ACTN</name>
<protein>
    <recommendedName>
        <fullName evidence="8">Carrier domain-containing protein</fullName>
    </recommendedName>
</protein>
<dbReference type="GO" id="GO:0005737">
    <property type="term" value="C:cytoplasm"/>
    <property type="evidence" value="ECO:0007669"/>
    <property type="project" value="TreeGrafter"/>
</dbReference>
<dbReference type="FunFam" id="3.40.50.980:FF:000001">
    <property type="entry name" value="Non-ribosomal peptide synthetase"/>
    <property type="match status" value="1"/>
</dbReference>
<evidence type="ECO:0000259" key="8">
    <source>
        <dbReference type="PROSITE" id="PS50075"/>
    </source>
</evidence>
<evidence type="ECO:0000256" key="5">
    <source>
        <dbReference type="ARBA" id="ARBA00022737"/>
    </source>
</evidence>
<dbReference type="Gene3D" id="1.10.1200.10">
    <property type="entry name" value="ACP-like"/>
    <property type="match status" value="1"/>
</dbReference>
<dbReference type="FunFam" id="1.10.1200.10:FF:000016">
    <property type="entry name" value="Non-ribosomal peptide synthase"/>
    <property type="match status" value="1"/>
</dbReference>
<evidence type="ECO:0000256" key="6">
    <source>
        <dbReference type="ARBA" id="ARBA00023194"/>
    </source>
</evidence>
<dbReference type="GO" id="GO:0044550">
    <property type="term" value="P:secondary metabolite biosynthetic process"/>
    <property type="evidence" value="ECO:0007669"/>
    <property type="project" value="TreeGrafter"/>
</dbReference>
<dbReference type="Pfam" id="PF00501">
    <property type="entry name" value="AMP-binding"/>
    <property type="match status" value="2"/>
</dbReference>
<dbReference type="GO" id="GO:0072330">
    <property type="term" value="P:monocarboxylic acid biosynthetic process"/>
    <property type="evidence" value="ECO:0007669"/>
    <property type="project" value="UniProtKB-ARBA"/>
</dbReference>
<dbReference type="InterPro" id="IPR045851">
    <property type="entry name" value="AMP-bd_C_sf"/>
</dbReference>
<dbReference type="FunFam" id="3.40.50.12780:FF:000012">
    <property type="entry name" value="Non-ribosomal peptide synthetase"/>
    <property type="match status" value="1"/>
</dbReference>
<dbReference type="Pfam" id="PF13193">
    <property type="entry name" value="AMP-binding_C"/>
    <property type="match status" value="2"/>
</dbReference>
<comment type="caution">
    <text evidence="9">The sequence shown here is derived from an EMBL/GenBank/DDBJ whole genome shotgun (WGS) entry which is preliminary data.</text>
</comment>
<evidence type="ECO:0000313" key="9">
    <source>
        <dbReference type="EMBL" id="GHE79539.1"/>
    </source>
</evidence>
<dbReference type="FunFam" id="1.10.1200.10:FF:000005">
    <property type="entry name" value="Nonribosomal peptide synthetase 1"/>
    <property type="match status" value="1"/>
</dbReference>
<dbReference type="InterPro" id="IPR020845">
    <property type="entry name" value="AMP-binding_CS"/>
</dbReference>
<organism evidence="9 10">
    <name type="scientific">Streptomyces longispororuber</name>
    <dbReference type="NCBI Taxonomy" id="68230"/>
    <lineage>
        <taxon>Bacteria</taxon>
        <taxon>Bacillati</taxon>
        <taxon>Actinomycetota</taxon>
        <taxon>Actinomycetes</taxon>
        <taxon>Kitasatosporales</taxon>
        <taxon>Streptomycetaceae</taxon>
        <taxon>Streptomyces</taxon>
    </lineage>
</organism>
<dbReference type="Gene3D" id="3.30.559.10">
    <property type="entry name" value="Chloramphenicol acetyltransferase-like domain"/>
    <property type="match status" value="2"/>
</dbReference>
<dbReference type="NCBIfam" id="TIGR01720">
    <property type="entry name" value="NRPS-para261"/>
    <property type="match status" value="1"/>
</dbReference>
<sequence length="2058" mass="216113">MGGRNVARRSSGADGGARSLPELFDHWVTTSPDAVAVEDGAVSLTYRELDERAEQVARGLLAAGVRAESVVAVALRRSVEWVTVLLGVVRAGAAYLPLDTAHPAERLAYMVDTSGCALVVADASATTELPGVTVPVLRPEELGGNAPAPAFPRPAQSAYVIYTSGSTGRPKGVVVTHGGLADLAATHATGLGVTRGSRVLQFASPGFDASVWELCMALLCGATLVLADDADLAPGRPLAETLTSRRVTHVTLPPPVLATLPTDAMPAVECLVVAGDVTTPNLVEAWAGERKMINAYGPTETTVCATMSAPLAADGRAPTIGHAVEGARVQVLDATLRPVPPDTVGELYVSGPLLARGYLGNPGETAARFVPDVSGPPGARMYRTGDLAARSADGTLAFHGRADTQVKIHGVRIETHEVAAVLTAHPGVADAVVVARETRSSKQLVAYVVPKERGERESGVSSDSYGSLALEPSFSVGDLRAFAARLLPAPMVPAAFVPLERIPLTPNGKPDLAELPAPRLRQRAYQAPRDETETALARQFAEVLGIDEVGVDDDFFVIGGDSIQSIQVVSRLRERGIHLSAQDVFERRTVAALAELAATRSAASVEVLAELDGGGVGSMPMLPVARWIRDWGPGFDRFAQAMVVSLPDGIDEAGLEQTLLAVLDRHDMLRARLVGDEVVVSAPGTVVPAVDRVEGVDQAGPEWQEAVARHLDRAAAGLDPSAGALARFVWFDGRPGALLVVLHHLVVDGVSWRILQSDLADAWAAVRGGRKPRLPEVRTSMRTWAHALAEEARSPRRLAELPLWRSILAGPDPLVGGRRLDPSVDVVGTVAEVPVTVPVPVTEALLTTVPSVFRGEVLDGLLAALALALTARRRAKGDAESSVLIRMEGHGREESAAPGADLSRTVGWFTTVYPVRLDLDGVDVTDALAGGPAAGRAVMLAKQRLRAVPDRGIGYGLLRHLNDDTAAVLDAYPMAQVGFNYLGRFAPAGTGSWSRVEVPQLAHLDSGQDPRMPAPAELDINASLVDTDQGPQLRAVFAAPSGVLARHEVEELAGLWCTALAGLARRAAVPGVHGLTPSDVPLASVTQADLDVWAERHPDLEDVWPLTPLQSGLLFHSMTVDSGFDAYQVQYVLRLLGPLDAERMRAAGQRLLSRHAGLRSVFAPDERGETAQLVLADAELPWRVVDLGDLDEAARTTAFERLLADDLREHFDPVVPPMLRMTLVRSAPDVADLVLTAHHAVVDGWSIPLIVRELLLHYGSRSAELPRVRSQRDFLQWRAEQNPAESAAVWARELDGVDGPTLVAGGRRTDDDGAGIGQVDAALSAAESEAVAACAARLGVTVNTLVQTAWAVLLSRLTGRRDVLFGAVVSGRPPAVPGVDAIVGMLLNTVPVRLDCAPFRALGDLVVDLQRRQAALLDHHHHGLSELHQASGVTALFDTVVGFQSFPLDRTGIAGAGHGAGLQVVGIRSFTVSHYPLALMVFAEPDSPLRPCVQYRRDVFGRAEATAVAARFARILRQLANDPDLRVGAVDALLAAERTAPAAEGAAPAGRTVPALLAARARRTPDAVAVRCDGDALTYQDLDRRATEVARAWAERGVAPGTTVAVRLPSPPDAVVALVAAQRAGCCPVAPDDDADLVVTGLPAPGTGTDRAPVRPADIAALLPSWGHADGRRTVAVSHEALAARVAHAATEAALLVDRTADGTGDFGSWLVDVLGAVCAGGGVEFAAADGHATADGHAAADERAAAGVPGDPAKGTTACAAPEWGRASASPSRSGEQEPVGPPSPGTRFHVLDNTLQPAPPGAVGELYVAGPALGLGYHGRPGTTAAWFVPDPFGPGASRMVRTGDLVRLGHDGGLEFVGRADGQVTVRGVRISPPAVEAVLAEHPEVADVAVVAGAEDGGPHLSAYVVGADLDTGDLAAFAAARLPRCMVPDAVVPLTYLPRLPNGRVDVSGLASAERAERVHREPRDRQEEVLCALFAEVLEVDDIGIDDGFFALGGTSLMATRLSSRIRKELGVTVAIRSIFESATIVDLAHVVKKSAKSTKPALRRMDRGDRS</sequence>
<feature type="domain" description="Carrier" evidence="8">
    <location>
        <begin position="1967"/>
        <end position="2042"/>
    </location>
</feature>
<dbReference type="PANTHER" id="PTHR45527">
    <property type="entry name" value="NONRIBOSOMAL PEPTIDE SYNTHETASE"/>
    <property type="match status" value="1"/>
</dbReference>
<keyword evidence="6" id="KW-0045">Antibiotic biosynthesis</keyword>
<dbReference type="Gene3D" id="3.40.50.980">
    <property type="match status" value="1"/>
</dbReference>
<dbReference type="InterPro" id="IPR000873">
    <property type="entry name" value="AMP-dep_synth/lig_dom"/>
</dbReference>
<keyword evidence="10" id="KW-1185">Reference proteome</keyword>
<dbReference type="Gene3D" id="3.30.559.30">
    <property type="entry name" value="Nonribosomal peptide synthetase, condensation domain"/>
    <property type="match status" value="2"/>
</dbReference>
<dbReference type="Pfam" id="PF00550">
    <property type="entry name" value="PP-binding"/>
    <property type="match status" value="2"/>
</dbReference>
<dbReference type="NCBIfam" id="TIGR01733">
    <property type="entry name" value="AA-adenyl-dom"/>
    <property type="match status" value="1"/>
</dbReference>
<feature type="domain" description="Carrier" evidence="8">
    <location>
        <begin position="527"/>
        <end position="601"/>
    </location>
</feature>
<dbReference type="Gene3D" id="3.40.50.1820">
    <property type="entry name" value="alpha/beta hydrolase"/>
    <property type="match status" value="1"/>
</dbReference>
<dbReference type="InterPro" id="IPR010071">
    <property type="entry name" value="AA_adenyl_dom"/>
</dbReference>
<evidence type="ECO:0000256" key="7">
    <source>
        <dbReference type="SAM" id="MobiDB-lite"/>
    </source>
</evidence>
<dbReference type="GO" id="GO:0003824">
    <property type="term" value="F:catalytic activity"/>
    <property type="evidence" value="ECO:0007669"/>
    <property type="project" value="InterPro"/>
</dbReference>
<evidence type="ECO:0000256" key="4">
    <source>
        <dbReference type="ARBA" id="ARBA00022553"/>
    </source>
</evidence>
<dbReference type="GO" id="GO:0043041">
    <property type="term" value="P:amino acid activation for nonribosomal peptide biosynthetic process"/>
    <property type="evidence" value="ECO:0007669"/>
    <property type="project" value="TreeGrafter"/>
</dbReference>
<accession>A0A919A000</accession>
<keyword evidence="5" id="KW-0677">Repeat</keyword>
<dbReference type="InterPro" id="IPR036736">
    <property type="entry name" value="ACP-like_sf"/>
</dbReference>
<dbReference type="InterPro" id="IPR025110">
    <property type="entry name" value="AMP-bd_C"/>
</dbReference>
<evidence type="ECO:0000313" key="10">
    <source>
        <dbReference type="Proteomes" id="UP000608024"/>
    </source>
</evidence>
<dbReference type="Gene3D" id="3.40.50.12780">
    <property type="entry name" value="N-terminal domain of ligase-like"/>
    <property type="match status" value="2"/>
</dbReference>
<reference evidence="9" key="1">
    <citation type="journal article" date="2014" name="Int. J. Syst. Evol. Microbiol.">
        <title>Complete genome sequence of Corynebacterium casei LMG S-19264T (=DSM 44701T), isolated from a smear-ripened cheese.</title>
        <authorList>
            <consortium name="US DOE Joint Genome Institute (JGI-PGF)"/>
            <person name="Walter F."/>
            <person name="Albersmeier A."/>
            <person name="Kalinowski J."/>
            <person name="Ruckert C."/>
        </authorList>
    </citation>
    <scope>NUCLEOTIDE SEQUENCE</scope>
    <source>
        <strain evidence="9">JCM 4784</strain>
    </source>
</reference>
<reference evidence="9" key="2">
    <citation type="submission" date="2020-09" db="EMBL/GenBank/DDBJ databases">
        <authorList>
            <person name="Sun Q."/>
            <person name="Ohkuma M."/>
        </authorList>
    </citation>
    <scope>NUCLEOTIDE SEQUENCE</scope>
    <source>
        <strain evidence="9">JCM 4784</strain>
    </source>
</reference>
<dbReference type="SUPFAM" id="SSF47336">
    <property type="entry name" value="ACP-like"/>
    <property type="match status" value="2"/>
</dbReference>
<gene>
    <name evidence="9" type="ORF">GCM10018785_54590</name>
</gene>
<dbReference type="SMART" id="SM00823">
    <property type="entry name" value="PKS_PP"/>
    <property type="match status" value="2"/>
</dbReference>
<dbReference type="InterPro" id="IPR023213">
    <property type="entry name" value="CAT-like_dom_sf"/>
</dbReference>
<dbReference type="InterPro" id="IPR029058">
    <property type="entry name" value="AB_hydrolase_fold"/>
</dbReference>
<dbReference type="PROSITE" id="PS00455">
    <property type="entry name" value="AMP_BINDING"/>
    <property type="match status" value="1"/>
</dbReference>
<dbReference type="InterPro" id="IPR020806">
    <property type="entry name" value="PKS_PP-bd"/>
</dbReference>
<dbReference type="Gene3D" id="3.30.300.30">
    <property type="match status" value="2"/>
</dbReference>